<accession>A0A0D0BDI5</accession>
<dbReference type="EMBL" id="KN835142">
    <property type="protein sequence ID" value="KIK47874.1"/>
    <property type="molecule type" value="Genomic_DNA"/>
</dbReference>
<dbReference type="InParanoid" id="A0A0D0BDI5"/>
<name>A0A0D0BDI5_9AGAM</name>
<dbReference type="Proteomes" id="UP000054485">
    <property type="component" value="Unassembled WGS sequence"/>
</dbReference>
<reference evidence="1 2" key="1">
    <citation type="submission" date="2014-04" db="EMBL/GenBank/DDBJ databases">
        <authorList>
            <consortium name="DOE Joint Genome Institute"/>
            <person name="Kuo A."/>
            <person name="Ruytinx J."/>
            <person name="Rineau F."/>
            <person name="Colpaert J."/>
            <person name="Kohler A."/>
            <person name="Nagy L.G."/>
            <person name="Floudas D."/>
            <person name="Copeland A."/>
            <person name="Barry K.W."/>
            <person name="Cichocki N."/>
            <person name="Veneault-Fourrey C."/>
            <person name="LaButti K."/>
            <person name="Lindquist E.A."/>
            <person name="Lipzen A."/>
            <person name="Lundell T."/>
            <person name="Morin E."/>
            <person name="Murat C."/>
            <person name="Sun H."/>
            <person name="Tunlid A."/>
            <person name="Henrissat B."/>
            <person name="Grigoriev I.V."/>
            <person name="Hibbett D.S."/>
            <person name="Martin F."/>
            <person name="Nordberg H.P."/>
            <person name="Cantor M.N."/>
            <person name="Hua S.X."/>
        </authorList>
    </citation>
    <scope>NUCLEOTIDE SEQUENCE [LARGE SCALE GENOMIC DNA]</scope>
    <source>
        <strain evidence="1 2">UH-Slu-Lm8-n1</strain>
    </source>
</reference>
<protein>
    <submittedName>
        <fullName evidence="1">Uncharacterized protein</fullName>
    </submittedName>
</protein>
<gene>
    <name evidence="1" type="ORF">CY34DRAFT_798746</name>
</gene>
<dbReference type="AlphaFoldDB" id="A0A0D0BDI5"/>
<proteinExistence type="predicted"/>
<evidence type="ECO:0000313" key="1">
    <source>
        <dbReference type="EMBL" id="KIK47874.1"/>
    </source>
</evidence>
<keyword evidence="2" id="KW-1185">Reference proteome</keyword>
<organism evidence="1 2">
    <name type="scientific">Suillus luteus UH-Slu-Lm8-n1</name>
    <dbReference type="NCBI Taxonomy" id="930992"/>
    <lineage>
        <taxon>Eukaryota</taxon>
        <taxon>Fungi</taxon>
        <taxon>Dikarya</taxon>
        <taxon>Basidiomycota</taxon>
        <taxon>Agaricomycotina</taxon>
        <taxon>Agaricomycetes</taxon>
        <taxon>Agaricomycetidae</taxon>
        <taxon>Boletales</taxon>
        <taxon>Suillineae</taxon>
        <taxon>Suillaceae</taxon>
        <taxon>Suillus</taxon>
    </lineage>
</organism>
<reference evidence="2" key="2">
    <citation type="submission" date="2015-01" db="EMBL/GenBank/DDBJ databases">
        <title>Evolutionary Origins and Diversification of the Mycorrhizal Mutualists.</title>
        <authorList>
            <consortium name="DOE Joint Genome Institute"/>
            <consortium name="Mycorrhizal Genomics Consortium"/>
            <person name="Kohler A."/>
            <person name="Kuo A."/>
            <person name="Nagy L.G."/>
            <person name="Floudas D."/>
            <person name="Copeland A."/>
            <person name="Barry K.W."/>
            <person name="Cichocki N."/>
            <person name="Veneault-Fourrey C."/>
            <person name="LaButti K."/>
            <person name="Lindquist E.A."/>
            <person name="Lipzen A."/>
            <person name="Lundell T."/>
            <person name="Morin E."/>
            <person name="Murat C."/>
            <person name="Riley R."/>
            <person name="Ohm R."/>
            <person name="Sun H."/>
            <person name="Tunlid A."/>
            <person name="Henrissat B."/>
            <person name="Grigoriev I.V."/>
            <person name="Hibbett D.S."/>
            <person name="Martin F."/>
        </authorList>
    </citation>
    <scope>NUCLEOTIDE SEQUENCE [LARGE SCALE GENOMIC DNA]</scope>
    <source>
        <strain evidence="2">UH-Slu-Lm8-n1</strain>
    </source>
</reference>
<dbReference type="HOGENOM" id="CLU_3107972_0_0_1"/>
<evidence type="ECO:0000313" key="2">
    <source>
        <dbReference type="Proteomes" id="UP000054485"/>
    </source>
</evidence>
<sequence>MTVGLLVRQTDKIYFRVASEYSKSVTGTTRTYNHLCCSFCSIFSDASFFLQ</sequence>